<comment type="caution">
    <text evidence="1">The sequence shown here is derived from an EMBL/GenBank/DDBJ whole genome shotgun (WGS) entry which is preliminary data.</text>
</comment>
<proteinExistence type="predicted"/>
<name>A0A101M3V8_PICGL</name>
<gene>
    <name evidence="1" type="ORF">ABT39_MTgene358</name>
</gene>
<evidence type="ECO:0000313" key="1">
    <source>
        <dbReference type="EMBL" id="KUM50515.1"/>
    </source>
</evidence>
<sequence length="65" mass="7618">MVPLVFNWFYAYCIGMNAVMHRMGAREEGRCCEPWKRTWMGILWLGLDLINGNGHLNSIFRAITR</sequence>
<organism evidence="1">
    <name type="scientific">Picea glauca</name>
    <name type="common">White spruce</name>
    <name type="synonym">Pinus glauca</name>
    <dbReference type="NCBI Taxonomy" id="3330"/>
    <lineage>
        <taxon>Eukaryota</taxon>
        <taxon>Viridiplantae</taxon>
        <taxon>Streptophyta</taxon>
        <taxon>Embryophyta</taxon>
        <taxon>Tracheophyta</taxon>
        <taxon>Spermatophyta</taxon>
        <taxon>Pinopsida</taxon>
        <taxon>Pinidae</taxon>
        <taxon>Conifers I</taxon>
        <taxon>Pinales</taxon>
        <taxon>Pinaceae</taxon>
        <taxon>Picea</taxon>
    </lineage>
</organism>
<dbReference type="EMBL" id="LKAM01000001">
    <property type="protein sequence ID" value="KUM50515.1"/>
    <property type="molecule type" value="Genomic_DNA"/>
</dbReference>
<protein>
    <submittedName>
        <fullName evidence="1">Uncharacterized protein</fullName>
    </submittedName>
</protein>
<keyword evidence="1" id="KW-0496">Mitochondrion</keyword>
<geneLocation type="mitochondrion" evidence="1"/>
<dbReference type="AlphaFoldDB" id="A0A101M3V8"/>
<reference evidence="1" key="1">
    <citation type="journal article" date="2015" name="Genome Biol. Evol.">
        <title>Organellar Genomes of White Spruce (Picea glauca): Assembly and Annotation.</title>
        <authorList>
            <person name="Jackman S.D."/>
            <person name="Warren R.L."/>
            <person name="Gibb E.A."/>
            <person name="Vandervalk B.P."/>
            <person name="Mohamadi H."/>
            <person name="Chu J."/>
            <person name="Raymond A."/>
            <person name="Pleasance S."/>
            <person name="Coope R."/>
            <person name="Wildung M.R."/>
            <person name="Ritland C.E."/>
            <person name="Bousquet J."/>
            <person name="Jones S.J."/>
            <person name="Bohlmann J."/>
            <person name="Birol I."/>
        </authorList>
    </citation>
    <scope>NUCLEOTIDE SEQUENCE [LARGE SCALE GENOMIC DNA]</scope>
    <source>
        <tissue evidence="1">Flushing bud</tissue>
    </source>
</reference>
<accession>A0A101M3V8</accession>